<evidence type="ECO:0000313" key="2">
    <source>
        <dbReference type="EMBL" id="BAM20202.1"/>
    </source>
</evidence>
<organism evidence="2">
    <name type="scientific">Papilio xuthus</name>
    <name type="common">Asian swallowtail butterfly</name>
    <dbReference type="NCBI Taxonomy" id="66420"/>
    <lineage>
        <taxon>Eukaryota</taxon>
        <taxon>Metazoa</taxon>
        <taxon>Ecdysozoa</taxon>
        <taxon>Arthropoda</taxon>
        <taxon>Hexapoda</taxon>
        <taxon>Insecta</taxon>
        <taxon>Pterygota</taxon>
        <taxon>Neoptera</taxon>
        <taxon>Endopterygota</taxon>
        <taxon>Lepidoptera</taxon>
        <taxon>Glossata</taxon>
        <taxon>Ditrysia</taxon>
        <taxon>Papilionoidea</taxon>
        <taxon>Papilionidae</taxon>
        <taxon>Papilioninae</taxon>
        <taxon>Papilio</taxon>
    </lineage>
</organism>
<protein>
    <submittedName>
        <fullName evidence="2">Uncharacterized protein</fullName>
    </submittedName>
</protein>
<evidence type="ECO:0000256" key="1">
    <source>
        <dbReference type="SAM" id="MobiDB-lite"/>
    </source>
</evidence>
<feature type="region of interest" description="Disordered" evidence="1">
    <location>
        <begin position="146"/>
        <end position="205"/>
    </location>
</feature>
<dbReference type="EMBL" id="AK404394">
    <property type="protein sequence ID" value="BAM20202.1"/>
    <property type="molecule type" value="mRNA"/>
</dbReference>
<proteinExistence type="evidence at transcript level"/>
<feature type="compositionally biased region" description="Basic residues" evidence="1">
    <location>
        <begin position="186"/>
        <end position="196"/>
    </location>
</feature>
<reference evidence="2" key="1">
    <citation type="journal article" date="2012" name="BMC Biol.">
        <title>Comprehensive microarray-based analysis for stage-specific larval camouflage pattern-associated genes in the swallowtail butterfly, Papilio xuthus.</title>
        <authorList>
            <person name="Futahashi R."/>
            <person name="Shirataki H."/>
            <person name="Narita T."/>
            <person name="Mita K."/>
            <person name="Fujiwara H."/>
        </authorList>
    </citation>
    <scope>NUCLEOTIDE SEQUENCE</scope>
    <source>
        <tissue evidence="2">Epidermis</tissue>
    </source>
</reference>
<sequence>MKIQSYNLDIEYTPGKVNVVDDALSRPVDASVEVTEEAESCSICPVIRVENQEDIRKAAGDQRRRDNLKYKEGDLVLVETHRASNAAKGFTNKFVPRREGPHQVSQVVSPTTFVVVDSTGAIRGKYHASALTPYVGELTAIEHARRRGRLAKSPPGRASDLGGEVIAPRRHHATSRTVRAPPPSRHSARLRARRSSPVHLVSREP</sequence>
<name>I4DQL2_PAPXU</name>
<accession>I4DQL2</accession>
<dbReference type="AlphaFoldDB" id="I4DQL2"/>